<feature type="signal peptide" evidence="2">
    <location>
        <begin position="1"/>
        <end position="22"/>
    </location>
</feature>
<keyword evidence="1" id="KW-0472">Membrane</keyword>
<accession>A0A9X6RN07</accession>
<evidence type="ECO:0000256" key="1">
    <source>
        <dbReference type="SAM" id="Phobius"/>
    </source>
</evidence>
<name>A0A9X6RN07_HYPEX</name>
<keyword evidence="1" id="KW-1133">Transmembrane helix</keyword>
<evidence type="ECO:0000313" key="3">
    <source>
        <dbReference type="EMBL" id="OWA53497.1"/>
    </source>
</evidence>
<reference evidence="4" key="1">
    <citation type="submission" date="2017-01" db="EMBL/GenBank/DDBJ databases">
        <title>Comparative genomics of anhydrobiosis in the tardigrade Hypsibius dujardini.</title>
        <authorList>
            <person name="Yoshida Y."/>
            <person name="Koutsovoulos G."/>
            <person name="Laetsch D."/>
            <person name="Stevens L."/>
            <person name="Kumar S."/>
            <person name="Horikawa D."/>
            <person name="Ishino K."/>
            <person name="Komine S."/>
            <person name="Tomita M."/>
            <person name="Blaxter M."/>
            <person name="Arakawa K."/>
        </authorList>
    </citation>
    <scope>NUCLEOTIDE SEQUENCE [LARGE SCALE GENOMIC DNA]</scope>
    <source>
        <strain evidence="4">Z151</strain>
    </source>
</reference>
<protein>
    <recommendedName>
        <fullName evidence="5">CUB domain-containing protein</fullName>
    </recommendedName>
</protein>
<gene>
    <name evidence="3" type="ORF">BV898_17924</name>
</gene>
<sequence length="385" mass="42837">MDISKLLPNIPFLMLMLHLSDGQQNTYPRTSLYRACRSASPVLLPCSRGDTTDGGAGRAGKLVLDAYPTDSCNVTVTVPLCADWQTQNKYALYINFFSLTVLYGDSVEFYRGNDTLVKNLTRSSRSSPISVTSFAQYLTAYSREPSLEIRFIRNAELTQSDHLLDDPIILDFIVLREKKVEGTFLNPWELYCPALRGYIPRDKFCEPGNRINCPAEYSPNVGRNPAKGKETGQAYDCTAPSTRATPTVKPWRPLSYSKPWDFSDFSDSEMTAIICGILLGVLLVVMLICWGCQRFAKSRPGAAARRPRRSVQEFLRGRAGNTQTGRRNGQQAPAVRYTIRRGRSNVAIPIGTPIVSTVSRDVDAPPAYEEIFPTPAAPKVEESEI</sequence>
<keyword evidence="1" id="KW-0812">Transmembrane</keyword>
<evidence type="ECO:0000256" key="2">
    <source>
        <dbReference type="SAM" id="SignalP"/>
    </source>
</evidence>
<keyword evidence="2" id="KW-0732">Signal</keyword>
<organism evidence="3 4">
    <name type="scientific">Hypsibius exemplaris</name>
    <name type="common">Freshwater tardigrade</name>
    <dbReference type="NCBI Taxonomy" id="2072580"/>
    <lineage>
        <taxon>Eukaryota</taxon>
        <taxon>Metazoa</taxon>
        <taxon>Ecdysozoa</taxon>
        <taxon>Tardigrada</taxon>
        <taxon>Eutardigrada</taxon>
        <taxon>Parachela</taxon>
        <taxon>Hypsibioidea</taxon>
        <taxon>Hypsibiidae</taxon>
        <taxon>Hypsibius</taxon>
    </lineage>
</organism>
<dbReference type="AlphaFoldDB" id="A0A9X6RN07"/>
<keyword evidence="4" id="KW-1185">Reference proteome</keyword>
<dbReference type="EMBL" id="MTYJ01000325">
    <property type="protein sequence ID" value="OWA53497.1"/>
    <property type="molecule type" value="Genomic_DNA"/>
</dbReference>
<evidence type="ECO:0008006" key="5">
    <source>
        <dbReference type="Google" id="ProtNLM"/>
    </source>
</evidence>
<evidence type="ECO:0000313" key="4">
    <source>
        <dbReference type="Proteomes" id="UP000192578"/>
    </source>
</evidence>
<dbReference type="Proteomes" id="UP000192578">
    <property type="component" value="Unassembled WGS sequence"/>
</dbReference>
<comment type="caution">
    <text evidence="3">The sequence shown here is derived from an EMBL/GenBank/DDBJ whole genome shotgun (WGS) entry which is preliminary data.</text>
</comment>
<proteinExistence type="predicted"/>
<feature type="chain" id="PRO_5040980285" description="CUB domain-containing protein" evidence="2">
    <location>
        <begin position="23"/>
        <end position="385"/>
    </location>
</feature>
<feature type="transmembrane region" description="Helical" evidence="1">
    <location>
        <begin position="270"/>
        <end position="290"/>
    </location>
</feature>